<name>A0A9X1TE53_9HYPH</name>
<accession>A0A9X1TE53</accession>
<proteinExistence type="predicted"/>
<evidence type="ECO:0000256" key="1">
    <source>
        <dbReference type="SAM" id="MobiDB-lite"/>
    </source>
</evidence>
<evidence type="ECO:0000313" key="3">
    <source>
        <dbReference type="EMBL" id="MCE7030928.1"/>
    </source>
</evidence>
<dbReference type="RefSeq" id="WP_233721999.1">
    <property type="nucleotide sequence ID" value="NZ_JAJUWU010000034.1"/>
</dbReference>
<keyword evidence="2" id="KW-0472">Membrane</keyword>
<dbReference type="EMBL" id="JAJUWU010000034">
    <property type="protein sequence ID" value="MCE7030928.1"/>
    <property type="molecule type" value="Genomic_DNA"/>
</dbReference>
<gene>
    <name evidence="3" type="ORF">LZD57_23345</name>
</gene>
<keyword evidence="4" id="KW-1185">Reference proteome</keyword>
<feature type="region of interest" description="Disordered" evidence="1">
    <location>
        <begin position="45"/>
        <end position="64"/>
    </location>
</feature>
<keyword evidence="2" id="KW-0812">Transmembrane</keyword>
<protein>
    <submittedName>
        <fullName evidence="3">Uncharacterized protein</fullName>
    </submittedName>
</protein>
<reference evidence="3" key="1">
    <citation type="submission" date="2022-01" db="EMBL/GenBank/DDBJ databases">
        <title>Jiella avicenniae sp. nov., a novel endophytic bacterium isolated from bark of Avicennia marina.</title>
        <authorList>
            <person name="Tuo L."/>
        </authorList>
    </citation>
    <scope>NUCLEOTIDE SEQUENCE</scope>
    <source>
        <strain evidence="3">CBK1P-4</strain>
    </source>
</reference>
<organism evidence="3 4">
    <name type="scientific">Jiella avicenniae</name>
    <dbReference type="NCBI Taxonomy" id="2907202"/>
    <lineage>
        <taxon>Bacteria</taxon>
        <taxon>Pseudomonadati</taxon>
        <taxon>Pseudomonadota</taxon>
        <taxon>Alphaproteobacteria</taxon>
        <taxon>Hyphomicrobiales</taxon>
        <taxon>Aurantimonadaceae</taxon>
        <taxon>Jiella</taxon>
    </lineage>
</organism>
<evidence type="ECO:0000256" key="2">
    <source>
        <dbReference type="SAM" id="Phobius"/>
    </source>
</evidence>
<keyword evidence="2" id="KW-1133">Transmembrane helix</keyword>
<comment type="caution">
    <text evidence="3">The sequence shown here is derived from an EMBL/GenBank/DDBJ whole genome shotgun (WGS) entry which is preliminary data.</text>
</comment>
<dbReference type="AlphaFoldDB" id="A0A9X1TE53"/>
<dbReference type="Proteomes" id="UP001139035">
    <property type="component" value="Unassembled WGS sequence"/>
</dbReference>
<evidence type="ECO:0000313" key="4">
    <source>
        <dbReference type="Proteomes" id="UP001139035"/>
    </source>
</evidence>
<feature type="transmembrane region" description="Helical" evidence="2">
    <location>
        <begin position="20"/>
        <end position="39"/>
    </location>
</feature>
<sequence>MTALLNATFRIMMLLIQVQLKIIMALMQILGVMLGSLFGRSVGHRHHGQAYRKHPNAREKRRRHRRLRSLKAYAYYKKTRSYASYRR</sequence>